<reference evidence="5" key="1">
    <citation type="journal article" date="2014" name="Int. J. Syst. Evol. Microbiol.">
        <title>Complete genome sequence of Corynebacterium casei LMG S-19264T (=DSM 44701T), isolated from a smear-ripened cheese.</title>
        <authorList>
            <consortium name="US DOE Joint Genome Institute (JGI-PGF)"/>
            <person name="Walter F."/>
            <person name="Albersmeier A."/>
            <person name="Kalinowski J."/>
            <person name="Ruckert C."/>
        </authorList>
    </citation>
    <scope>NUCLEOTIDE SEQUENCE</scope>
    <source>
        <strain evidence="5">NBRC 108769</strain>
    </source>
</reference>
<proteinExistence type="predicted"/>
<dbReference type="PRINTS" id="PR00598">
    <property type="entry name" value="HTHMARR"/>
</dbReference>
<dbReference type="Proteomes" id="UP001156666">
    <property type="component" value="Unassembled WGS sequence"/>
</dbReference>
<reference evidence="5" key="2">
    <citation type="submission" date="2023-01" db="EMBL/GenBank/DDBJ databases">
        <title>Draft genome sequence of Portibacter lacus strain NBRC 108769.</title>
        <authorList>
            <person name="Sun Q."/>
            <person name="Mori K."/>
        </authorList>
    </citation>
    <scope>NUCLEOTIDE SEQUENCE</scope>
    <source>
        <strain evidence="5">NBRC 108769</strain>
    </source>
</reference>
<dbReference type="RefSeq" id="WP_235294004.1">
    <property type="nucleotide sequence ID" value="NZ_BSOH01000011.1"/>
</dbReference>
<evidence type="ECO:0000259" key="4">
    <source>
        <dbReference type="PROSITE" id="PS50995"/>
    </source>
</evidence>
<keyword evidence="6" id="KW-1185">Reference proteome</keyword>
<evidence type="ECO:0000256" key="2">
    <source>
        <dbReference type="ARBA" id="ARBA00023125"/>
    </source>
</evidence>
<dbReference type="Gene3D" id="1.10.10.10">
    <property type="entry name" value="Winged helix-like DNA-binding domain superfamily/Winged helix DNA-binding domain"/>
    <property type="match status" value="1"/>
</dbReference>
<dbReference type="Pfam" id="PF01047">
    <property type="entry name" value="MarR"/>
    <property type="match status" value="1"/>
</dbReference>
<dbReference type="AlphaFoldDB" id="A0AA37WF00"/>
<organism evidence="5 6">
    <name type="scientific">Portibacter lacus</name>
    <dbReference type="NCBI Taxonomy" id="1099794"/>
    <lineage>
        <taxon>Bacteria</taxon>
        <taxon>Pseudomonadati</taxon>
        <taxon>Bacteroidota</taxon>
        <taxon>Saprospiria</taxon>
        <taxon>Saprospirales</taxon>
        <taxon>Haliscomenobacteraceae</taxon>
        <taxon>Portibacter</taxon>
    </lineage>
</organism>
<protein>
    <recommendedName>
        <fullName evidence="4">HTH marR-type domain-containing protein</fullName>
    </recommendedName>
</protein>
<accession>A0AA37WF00</accession>
<gene>
    <name evidence="5" type="ORF">GCM10007940_19090</name>
</gene>
<dbReference type="SUPFAM" id="SSF46785">
    <property type="entry name" value="Winged helix' DNA-binding domain"/>
    <property type="match status" value="1"/>
</dbReference>
<name>A0AA37WF00_9BACT</name>
<feature type="domain" description="HTH marR-type" evidence="4">
    <location>
        <begin position="7"/>
        <end position="141"/>
    </location>
</feature>
<keyword evidence="3" id="KW-0804">Transcription</keyword>
<evidence type="ECO:0000313" key="5">
    <source>
        <dbReference type="EMBL" id="GLR17294.1"/>
    </source>
</evidence>
<dbReference type="GO" id="GO:0003700">
    <property type="term" value="F:DNA-binding transcription factor activity"/>
    <property type="evidence" value="ECO:0007669"/>
    <property type="project" value="InterPro"/>
</dbReference>
<dbReference type="GO" id="GO:0003677">
    <property type="term" value="F:DNA binding"/>
    <property type="evidence" value="ECO:0007669"/>
    <property type="project" value="UniProtKB-KW"/>
</dbReference>
<evidence type="ECO:0000313" key="6">
    <source>
        <dbReference type="Proteomes" id="UP001156666"/>
    </source>
</evidence>
<evidence type="ECO:0000256" key="3">
    <source>
        <dbReference type="ARBA" id="ARBA00023163"/>
    </source>
</evidence>
<dbReference type="PROSITE" id="PS50995">
    <property type="entry name" value="HTH_MARR_2"/>
    <property type="match status" value="1"/>
</dbReference>
<dbReference type="EMBL" id="BSOH01000011">
    <property type="protein sequence ID" value="GLR17294.1"/>
    <property type="molecule type" value="Genomic_DNA"/>
</dbReference>
<dbReference type="InterPro" id="IPR036388">
    <property type="entry name" value="WH-like_DNA-bd_sf"/>
</dbReference>
<keyword evidence="2" id="KW-0238">DNA-binding</keyword>
<dbReference type="InterPro" id="IPR000835">
    <property type="entry name" value="HTH_MarR-typ"/>
</dbReference>
<dbReference type="InterPro" id="IPR036390">
    <property type="entry name" value="WH_DNA-bd_sf"/>
</dbReference>
<dbReference type="PANTHER" id="PTHR42756:SF1">
    <property type="entry name" value="TRANSCRIPTIONAL REPRESSOR OF EMRAB OPERON"/>
    <property type="match status" value="1"/>
</dbReference>
<keyword evidence="1" id="KW-0805">Transcription regulation</keyword>
<comment type="caution">
    <text evidence="5">The sequence shown here is derived from an EMBL/GenBank/DDBJ whole genome shotgun (WGS) entry which is preliminary data.</text>
</comment>
<sequence length="144" mass="16801">MQDKDLSSVFLFKIENTAKQFRKYKNRIFKEKGIDITSDQWILLKNINEEEGINQTELAIRSKKEAAAVTRTLDILERKKMIVRKANPNSRRVYNLMTSAQGKKVIEQILPIALEIRKQAKLDIPDEDVEVLNQLLDKIFDNLK</sequence>
<dbReference type="PANTHER" id="PTHR42756">
    <property type="entry name" value="TRANSCRIPTIONAL REGULATOR, MARR"/>
    <property type="match status" value="1"/>
</dbReference>
<evidence type="ECO:0000256" key="1">
    <source>
        <dbReference type="ARBA" id="ARBA00023015"/>
    </source>
</evidence>
<dbReference type="SMART" id="SM00347">
    <property type="entry name" value="HTH_MARR"/>
    <property type="match status" value="1"/>
</dbReference>